<organism evidence="3 4">
    <name type="scientific">Dendrobium chrysotoxum</name>
    <name type="common">Orchid</name>
    <dbReference type="NCBI Taxonomy" id="161865"/>
    <lineage>
        <taxon>Eukaryota</taxon>
        <taxon>Viridiplantae</taxon>
        <taxon>Streptophyta</taxon>
        <taxon>Embryophyta</taxon>
        <taxon>Tracheophyta</taxon>
        <taxon>Spermatophyta</taxon>
        <taxon>Magnoliopsida</taxon>
        <taxon>Liliopsida</taxon>
        <taxon>Asparagales</taxon>
        <taxon>Orchidaceae</taxon>
        <taxon>Epidendroideae</taxon>
        <taxon>Malaxideae</taxon>
        <taxon>Dendrobiinae</taxon>
        <taxon>Dendrobium</taxon>
    </lineage>
</organism>
<gene>
    <name evidence="3" type="ORF">IEQ34_013506</name>
</gene>
<evidence type="ECO:0000259" key="2">
    <source>
        <dbReference type="Pfam" id="PF13679"/>
    </source>
</evidence>
<dbReference type="AlphaFoldDB" id="A0AAV7GNM4"/>
<dbReference type="InterPro" id="IPR052220">
    <property type="entry name" value="METTL25"/>
</dbReference>
<reference evidence="3 4" key="1">
    <citation type="journal article" date="2021" name="Hortic Res">
        <title>Chromosome-scale assembly of the Dendrobium chrysotoxum genome enhances the understanding of orchid evolution.</title>
        <authorList>
            <person name="Zhang Y."/>
            <person name="Zhang G.Q."/>
            <person name="Zhang D."/>
            <person name="Liu X.D."/>
            <person name="Xu X.Y."/>
            <person name="Sun W.H."/>
            <person name="Yu X."/>
            <person name="Zhu X."/>
            <person name="Wang Z.W."/>
            <person name="Zhao X."/>
            <person name="Zhong W.Y."/>
            <person name="Chen H."/>
            <person name="Yin W.L."/>
            <person name="Huang T."/>
            <person name="Niu S.C."/>
            <person name="Liu Z.J."/>
        </authorList>
    </citation>
    <scope>NUCLEOTIDE SEQUENCE [LARGE SCALE GENOMIC DNA]</scope>
    <source>
        <strain evidence="3">Lindl</strain>
    </source>
</reference>
<dbReference type="PANTHER" id="PTHR12496:SF0">
    <property type="entry name" value="METHYLTRANSFERASE DOMAIN-CONTAINING PROTEIN"/>
    <property type="match status" value="1"/>
</dbReference>
<keyword evidence="4" id="KW-1185">Reference proteome</keyword>
<proteinExistence type="predicted"/>
<evidence type="ECO:0000313" key="3">
    <source>
        <dbReference type="EMBL" id="KAH0458191.1"/>
    </source>
</evidence>
<sequence>MAATPRRYSCKTAAETLDWINAIADFLLRFRSLIDAHVVNFFKDRLWETIDNQWMECLRKESVENLLGIPSALVQEHWPSSLREFGATLRSLVLPREQNLSNAILENFHAVPLGSVLSQGMNSKKKHEVEILAAAVSTVARGVNAQKIIDVGSGQGYLSQVLSFEYQLSVVAIDSSLHHSSVTRDELLKVPQTVTCQVLSSESLAALSTRTVDDHIQADGMGSSAETSFLRSSESDEYKAASLCKNGNIGSLVLAGLHACGDLSVNMLRAFVDCEQVKALINVGCCYNLVSEESSEKTSMISGFPLSNGAKLSGLTLGKNARDLACQSAERWKSLTKKAALQNFELHAFRATFQMVLDKYYPEVIKSSPSIGRHGKALRRQQMRRAIESQIGAESTFYSFQLKDENNTVNKSIDMQSDEIKVTEEHYDRRTHKENRSTNSKAFSEPSCHSEGYEEARSSTSSDRYVLFKEFSKSGLQHLGLESPQDFNLIELWMRAKPFFEFIGPYWSLRASLGPLLETYILLDRLLFLQEHGNFAEVQLVPLFDPTLSPRNVAIVARKIDANIVLDWKARSEYPSVVKQVGCIYSPADVSLPRVLDALPASDIDFD</sequence>
<name>A0AAV7GNM4_DENCH</name>
<feature type="domain" description="Methyltransferase" evidence="2">
    <location>
        <begin position="124"/>
        <end position="292"/>
    </location>
</feature>
<accession>A0AAV7GNM4</accession>
<comment type="caution">
    <text evidence="3">The sequence shown here is derived from an EMBL/GenBank/DDBJ whole genome shotgun (WGS) entry which is preliminary data.</text>
</comment>
<feature type="region of interest" description="Disordered" evidence="1">
    <location>
        <begin position="425"/>
        <end position="456"/>
    </location>
</feature>
<dbReference type="SUPFAM" id="SSF53335">
    <property type="entry name" value="S-adenosyl-L-methionine-dependent methyltransferases"/>
    <property type="match status" value="1"/>
</dbReference>
<evidence type="ECO:0000256" key="1">
    <source>
        <dbReference type="SAM" id="MobiDB-lite"/>
    </source>
</evidence>
<dbReference type="EMBL" id="JAGFBR010000012">
    <property type="protein sequence ID" value="KAH0458191.1"/>
    <property type="molecule type" value="Genomic_DNA"/>
</dbReference>
<dbReference type="InterPro" id="IPR029063">
    <property type="entry name" value="SAM-dependent_MTases_sf"/>
</dbReference>
<dbReference type="InterPro" id="IPR025714">
    <property type="entry name" value="Methyltranfer_dom"/>
</dbReference>
<dbReference type="Proteomes" id="UP000775213">
    <property type="component" value="Unassembled WGS sequence"/>
</dbReference>
<protein>
    <recommendedName>
        <fullName evidence="2">Methyltransferase domain-containing protein</fullName>
    </recommendedName>
</protein>
<dbReference type="PANTHER" id="PTHR12496">
    <property type="entry name" value="CGI-41 METHYLTRANSFERASE"/>
    <property type="match status" value="1"/>
</dbReference>
<evidence type="ECO:0000313" key="4">
    <source>
        <dbReference type="Proteomes" id="UP000775213"/>
    </source>
</evidence>
<dbReference type="Pfam" id="PF13679">
    <property type="entry name" value="Methyltransf_32"/>
    <property type="match status" value="1"/>
</dbReference>